<keyword evidence="4" id="KW-0804">Transcription</keyword>
<dbReference type="InterPro" id="IPR009057">
    <property type="entry name" value="Homeodomain-like_sf"/>
</dbReference>
<dbReference type="AlphaFoldDB" id="A0A841ABM1"/>
<dbReference type="InterPro" id="IPR000835">
    <property type="entry name" value="HTH_MarR-typ"/>
</dbReference>
<dbReference type="PANTHER" id="PTHR34294">
    <property type="entry name" value="TRANSCRIPTIONAL REGULATOR-RELATED"/>
    <property type="match status" value="1"/>
</dbReference>
<evidence type="ECO:0000256" key="3">
    <source>
        <dbReference type="ARBA" id="ARBA00023125"/>
    </source>
</evidence>
<dbReference type="SUPFAM" id="SSF46689">
    <property type="entry name" value="Homeodomain-like"/>
    <property type="match status" value="1"/>
</dbReference>
<name>A0A841ABM1_9MICO</name>
<comment type="caution">
    <text evidence="7">The sequence shown here is derived from an EMBL/GenBank/DDBJ whole genome shotgun (WGS) entry which is preliminary data.</text>
</comment>
<evidence type="ECO:0000259" key="6">
    <source>
        <dbReference type="Pfam" id="PF12802"/>
    </source>
</evidence>
<dbReference type="Gene3D" id="3.40.50.1360">
    <property type="match status" value="1"/>
</dbReference>
<dbReference type="InterPro" id="IPR051054">
    <property type="entry name" value="SorC_transcr_regulators"/>
</dbReference>
<sequence>MPAARDTALVVRAARLYYEQGRSQTEVAAELGLSRSNVSRILSQAKERGIVEVTIHDPDGPPRRDEALEAALRATFSLAEVHVVSAPRTSAMEAVAREGAALISERAATVRSIGVSWGQTVQSVVARMETLRPRPTPTVLPLVGGHSALDQFDSGESVLRVLASRLGATPRTLYAPAVLESATAAETLRAESSIRTVLEAAAQVELAVVGIGSMGQHSSPHVLELMALSDEERAAFEAQGPVGDVCGRFIDAHGVPLGAPTDQRVLAVTFSELLRIPEVLGVAAGAEKARGVAGVLRSGVIRTLVVDVDLARDLLAGT</sequence>
<feature type="domain" description="Sugar-binding" evidence="5">
    <location>
        <begin position="66"/>
        <end position="316"/>
    </location>
</feature>
<dbReference type="Pfam" id="PF04198">
    <property type="entry name" value="Sugar-bind"/>
    <property type="match status" value="1"/>
</dbReference>
<comment type="similarity">
    <text evidence="1">Belongs to the SorC transcriptional regulatory family.</text>
</comment>
<dbReference type="Gene3D" id="1.10.10.60">
    <property type="entry name" value="Homeodomain-like"/>
    <property type="match status" value="1"/>
</dbReference>
<evidence type="ECO:0000256" key="2">
    <source>
        <dbReference type="ARBA" id="ARBA00023015"/>
    </source>
</evidence>
<keyword evidence="8" id="KW-1185">Reference proteome</keyword>
<keyword evidence="3 7" id="KW-0238">DNA-binding</keyword>
<dbReference type="PANTHER" id="PTHR34294:SF1">
    <property type="entry name" value="TRANSCRIPTIONAL REGULATOR LSRR"/>
    <property type="match status" value="1"/>
</dbReference>
<evidence type="ECO:0000313" key="8">
    <source>
        <dbReference type="Proteomes" id="UP000588158"/>
    </source>
</evidence>
<evidence type="ECO:0000313" key="7">
    <source>
        <dbReference type="EMBL" id="MBB5832619.1"/>
    </source>
</evidence>
<proteinExistence type="inferred from homology"/>
<dbReference type="InterPro" id="IPR037171">
    <property type="entry name" value="NagB/RpiA_transferase-like"/>
</dbReference>
<dbReference type="GO" id="GO:0003700">
    <property type="term" value="F:DNA-binding transcription factor activity"/>
    <property type="evidence" value="ECO:0007669"/>
    <property type="project" value="InterPro"/>
</dbReference>
<dbReference type="InterPro" id="IPR007324">
    <property type="entry name" value="Sugar-bd_dom_put"/>
</dbReference>
<protein>
    <submittedName>
        <fullName evidence="7">DNA-binding transcriptional regulator LsrR (DeoR family)</fullName>
    </submittedName>
</protein>
<keyword evidence="2" id="KW-0805">Transcription regulation</keyword>
<dbReference type="Pfam" id="PF12802">
    <property type="entry name" value="MarR_2"/>
    <property type="match status" value="1"/>
</dbReference>
<reference evidence="7 8" key="1">
    <citation type="submission" date="2020-08" db="EMBL/GenBank/DDBJ databases">
        <title>Sequencing the genomes of 1000 actinobacteria strains.</title>
        <authorList>
            <person name="Klenk H.-P."/>
        </authorList>
    </citation>
    <scope>NUCLEOTIDE SEQUENCE [LARGE SCALE GENOMIC DNA]</scope>
    <source>
        <strain evidence="7 8">DSM 28796</strain>
    </source>
</reference>
<dbReference type="GO" id="GO:0003677">
    <property type="term" value="F:DNA binding"/>
    <property type="evidence" value="ECO:0007669"/>
    <property type="project" value="UniProtKB-KW"/>
</dbReference>
<dbReference type="SUPFAM" id="SSF100950">
    <property type="entry name" value="NagB/RpiA/CoA transferase-like"/>
    <property type="match status" value="1"/>
</dbReference>
<gene>
    <name evidence="7" type="ORF">HNR70_002432</name>
</gene>
<dbReference type="EMBL" id="JACHLZ010000001">
    <property type="protein sequence ID" value="MBB5832619.1"/>
    <property type="molecule type" value="Genomic_DNA"/>
</dbReference>
<evidence type="ECO:0000256" key="1">
    <source>
        <dbReference type="ARBA" id="ARBA00010466"/>
    </source>
</evidence>
<dbReference type="Proteomes" id="UP000588158">
    <property type="component" value="Unassembled WGS sequence"/>
</dbReference>
<organism evidence="7 8">
    <name type="scientific">Brachybacterium aquaticum</name>
    <dbReference type="NCBI Taxonomy" id="1432564"/>
    <lineage>
        <taxon>Bacteria</taxon>
        <taxon>Bacillati</taxon>
        <taxon>Actinomycetota</taxon>
        <taxon>Actinomycetes</taxon>
        <taxon>Micrococcales</taxon>
        <taxon>Dermabacteraceae</taxon>
        <taxon>Brachybacterium</taxon>
    </lineage>
</organism>
<feature type="domain" description="HTH marR-type" evidence="6">
    <location>
        <begin position="17"/>
        <end position="60"/>
    </location>
</feature>
<accession>A0A841ABM1</accession>
<dbReference type="RefSeq" id="WP_184325913.1">
    <property type="nucleotide sequence ID" value="NZ_JACHLZ010000001.1"/>
</dbReference>
<evidence type="ECO:0000256" key="4">
    <source>
        <dbReference type="ARBA" id="ARBA00023163"/>
    </source>
</evidence>
<evidence type="ECO:0000259" key="5">
    <source>
        <dbReference type="Pfam" id="PF04198"/>
    </source>
</evidence>
<dbReference type="GO" id="GO:0030246">
    <property type="term" value="F:carbohydrate binding"/>
    <property type="evidence" value="ECO:0007669"/>
    <property type="project" value="InterPro"/>
</dbReference>